<evidence type="ECO:0000313" key="2">
    <source>
        <dbReference type="EMBL" id="SPP93206.1"/>
    </source>
</evidence>
<feature type="transmembrane region" description="Helical" evidence="1">
    <location>
        <begin position="42"/>
        <end position="68"/>
    </location>
</feature>
<accession>A0A2U3PVR1</accession>
<keyword evidence="1" id="KW-1133">Transmembrane helix</keyword>
<feature type="transmembrane region" description="Helical" evidence="1">
    <location>
        <begin position="12"/>
        <end position="30"/>
    </location>
</feature>
<evidence type="ECO:0000313" key="3">
    <source>
        <dbReference type="Proteomes" id="UP000246085"/>
    </source>
</evidence>
<evidence type="ECO:0000256" key="1">
    <source>
        <dbReference type="SAM" id="Phobius"/>
    </source>
</evidence>
<keyword evidence="1" id="KW-0472">Membrane</keyword>
<protein>
    <submittedName>
        <fullName evidence="2">Uncharacterized protein</fullName>
    </submittedName>
</protein>
<dbReference type="EMBL" id="LS398110">
    <property type="protein sequence ID" value="SPP93206.1"/>
    <property type="molecule type" value="Genomic_DNA"/>
</dbReference>
<gene>
    <name evidence="2" type="ORF">BRAD3257_2122</name>
</gene>
<organism evidence="2 3">
    <name type="scientific">Bradyrhizobium vignae</name>
    <dbReference type="NCBI Taxonomy" id="1549949"/>
    <lineage>
        <taxon>Bacteria</taxon>
        <taxon>Pseudomonadati</taxon>
        <taxon>Pseudomonadota</taxon>
        <taxon>Alphaproteobacteria</taxon>
        <taxon>Hyphomicrobiales</taxon>
        <taxon>Nitrobacteraceae</taxon>
        <taxon>Bradyrhizobium</taxon>
    </lineage>
</organism>
<proteinExistence type="predicted"/>
<keyword evidence="1" id="KW-0812">Transmembrane</keyword>
<dbReference type="KEGG" id="bvz:BRAD3257_2122"/>
<reference evidence="2 3" key="1">
    <citation type="submission" date="2018-03" db="EMBL/GenBank/DDBJ databases">
        <authorList>
            <person name="Gully D."/>
        </authorList>
    </citation>
    <scope>NUCLEOTIDE SEQUENCE [LARGE SCALE GENOMIC DNA]</scope>
    <source>
        <strain evidence="2">ORS3257</strain>
    </source>
</reference>
<sequence>MNRRPFPHPRRAVARGSGDLVLLFAIISELPSPDASRNNNLAMVTGLIITGCVGFLALGATFAVIVYIDARAERRRQQ</sequence>
<dbReference type="Proteomes" id="UP000246085">
    <property type="component" value="Chromosome BRAD3257"/>
</dbReference>
<dbReference type="AlphaFoldDB" id="A0A2U3PVR1"/>
<name>A0A2U3PVR1_9BRAD</name>